<keyword evidence="2" id="KW-0378">Hydrolase</keyword>
<organism evidence="5 6">
    <name type="scientific">Neisseria shayeganii</name>
    <dbReference type="NCBI Taxonomy" id="607712"/>
    <lineage>
        <taxon>Bacteria</taxon>
        <taxon>Pseudomonadati</taxon>
        <taxon>Pseudomonadota</taxon>
        <taxon>Betaproteobacteria</taxon>
        <taxon>Neisseriales</taxon>
        <taxon>Neisseriaceae</taxon>
        <taxon>Neisseria</taxon>
    </lineage>
</organism>
<dbReference type="PROSITE" id="PS51643">
    <property type="entry name" value="HD_CAS3"/>
    <property type="match status" value="1"/>
</dbReference>
<accession>A0A7D7N8X8</accession>
<keyword evidence="3" id="KW-0051">Antiviral defense</keyword>
<dbReference type="CDD" id="cd09641">
    <property type="entry name" value="Cas3''_I"/>
    <property type="match status" value="1"/>
</dbReference>
<feature type="domain" description="HD Cas3-type" evidence="4">
    <location>
        <begin position="12"/>
        <end position="139"/>
    </location>
</feature>
<dbReference type="InterPro" id="IPR006483">
    <property type="entry name" value="CRISPR-assoc_Cas3_HD"/>
</dbReference>
<evidence type="ECO:0000259" key="4">
    <source>
        <dbReference type="PROSITE" id="PS51643"/>
    </source>
</evidence>
<dbReference type="GO" id="GO:0051607">
    <property type="term" value="P:defense response to virus"/>
    <property type="evidence" value="ECO:0007669"/>
    <property type="project" value="UniProtKB-KW"/>
</dbReference>
<evidence type="ECO:0000256" key="3">
    <source>
        <dbReference type="ARBA" id="ARBA00023118"/>
    </source>
</evidence>
<dbReference type="SUPFAM" id="SSF109604">
    <property type="entry name" value="HD-domain/PDEase-like"/>
    <property type="match status" value="1"/>
</dbReference>
<dbReference type="Pfam" id="PF18019">
    <property type="entry name" value="Cas3_HD"/>
    <property type="match status" value="1"/>
</dbReference>
<gene>
    <name evidence="5" type="ORF">H3L94_07195</name>
</gene>
<name>A0A7D7N8X8_9NEIS</name>
<dbReference type="RefSeq" id="WP_182121463.1">
    <property type="nucleotide sequence ID" value="NZ_CP059567.1"/>
</dbReference>
<dbReference type="NCBIfam" id="TIGR01596">
    <property type="entry name" value="cas3_HD"/>
    <property type="match status" value="1"/>
</dbReference>
<dbReference type="AlphaFoldDB" id="A0A7D7N8X8"/>
<dbReference type="InterPro" id="IPR038257">
    <property type="entry name" value="CRISPR-assoc_Cas3_HD_sf"/>
</dbReference>
<keyword evidence="5" id="KW-0540">Nuclease</keyword>
<dbReference type="GO" id="GO:0016787">
    <property type="term" value="F:hydrolase activity"/>
    <property type="evidence" value="ECO:0007669"/>
    <property type="project" value="UniProtKB-KW"/>
</dbReference>
<evidence type="ECO:0000256" key="1">
    <source>
        <dbReference type="ARBA" id="ARBA00022723"/>
    </source>
</evidence>
<sequence length="139" mass="15076">MAEHFIAHVRRSDNAPQSVATHLTETAAIAKLLAGKLGLDLSGELLGLMHDFGKYSLKFQKYIHDATGLINPDLDEEESMPDGTKVDHSTAGAQWVYRSLKQFGVRQGGGELCGQMLGLCIASHYGIALVASKEYGECR</sequence>
<dbReference type="GO" id="GO:0004519">
    <property type="term" value="F:endonuclease activity"/>
    <property type="evidence" value="ECO:0007669"/>
    <property type="project" value="UniProtKB-KW"/>
</dbReference>
<evidence type="ECO:0000256" key="2">
    <source>
        <dbReference type="ARBA" id="ARBA00022801"/>
    </source>
</evidence>
<keyword evidence="5" id="KW-0255">Endonuclease</keyword>
<evidence type="ECO:0000313" key="5">
    <source>
        <dbReference type="EMBL" id="QMT39659.1"/>
    </source>
</evidence>
<dbReference type="GO" id="GO:0046872">
    <property type="term" value="F:metal ion binding"/>
    <property type="evidence" value="ECO:0007669"/>
    <property type="project" value="UniProtKB-KW"/>
</dbReference>
<dbReference type="Proteomes" id="UP000514752">
    <property type="component" value="Chromosome"/>
</dbReference>
<dbReference type="EMBL" id="CP059567">
    <property type="protein sequence ID" value="QMT39659.1"/>
    <property type="molecule type" value="Genomic_DNA"/>
</dbReference>
<proteinExistence type="predicted"/>
<reference evidence="5 6" key="1">
    <citation type="submission" date="2020-07" db="EMBL/GenBank/DDBJ databases">
        <title>Genomic diversity of species in the Neisseriaceae family.</title>
        <authorList>
            <person name="Vincent A.T."/>
            <person name="Bernet E."/>
            <person name="Veyrier F.J."/>
        </authorList>
    </citation>
    <scope>NUCLEOTIDE SEQUENCE [LARGE SCALE GENOMIC DNA]</scope>
    <source>
        <strain evidence="5 6">DSM 22244</strain>
    </source>
</reference>
<evidence type="ECO:0000313" key="6">
    <source>
        <dbReference type="Proteomes" id="UP000514752"/>
    </source>
</evidence>
<protein>
    <submittedName>
        <fullName evidence="5">CRISPR-associated endonuclease Cas3</fullName>
    </submittedName>
</protein>
<dbReference type="Gene3D" id="1.10.3210.30">
    <property type="match status" value="1"/>
</dbReference>
<keyword evidence="1" id="KW-0479">Metal-binding</keyword>
<dbReference type="KEGG" id="nsg:H3L94_07195"/>